<accession>A0A0U1KRV7</accession>
<name>A0A0U1KRV7_9FIRM</name>
<evidence type="ECO:0000256" key="3">
    <source>
        <dbReference type="ARBA" id="ARBA00023163"/>
    </source>
</evidence>
<proteinExistence type="predicted"/>
<dbReference type="PANTHER" id="PTHR47893">
    <property type="entry name" value="REGULATORY PROTEIN PCHR"/>
    <property type="match status" value="1"/>
</dbReference>
<dbReference type="InterPro" id="IPR018060">
    <property type="entry name" value="HTH_AraC"/>
</dbReference>
<dbReference type="Pfam" id="PF12833">
    <property type="entry name" value="HTH_18"/>
    <property type="match status" value="1"/>
</dbReference>
<evidence type="ECO:0000313" key="6">
    <source>
        <dbReference type="Proteomes" id="UP000049855"/>
    </source>
</evidence>
<keyword evidence="1" id="KW-0805">Transcription regulation</keyword>
<evidence type="ECO:0000313" key="5">
    <source>
        <dbReference type="EMBL" id="CQR70160.1"/>
    </source>
</evidence>
<organism evidence="5 6">
    <name type="scientific">Sporomusa ovata</name>
    <dbReference type="NCBI Taxonomy" id="2378"/>
    <lineage>
        <taxon>Bacteria</taxon>
        <taxon>Bacillati</taxon>
        <taxon>Bacillota</taxon>
        <taxon>Negativicutes</taxon>
        <taxon>Selenomonadales</taxon>
        <taxon>Sporomusaceae</taxon>
        <taxon>Sporomusa</taxon>
    </lineage>
</organism>
<keyword evidence="6" id="KW-1185">Reference proteome</keyword>
<dbReference type="Gene3D" id="1.10.10.60">
    <property type="entry name" value="Homeodomain-like"/>
    <property type="match status" value="1"/>
</dbReference>
<dbReference type="GO" id="GO:0003700">
    <property type="term" value="F:DNA-binding transcription factor activity"/>
    <property type="evidence" value="ECO:0007669"/>
    <property type="project" value="InterPro"/>
</dbReference>
<dbReference type="AlphaFoldDB" id="A0A0U1KRV7"/>
<reference evidence="6" key="1">
    <citation type="submission" date="2015-03" db="EMBL/GenBank/DDBJ databases">
        <authorList>
            <person name="Nijsse Bart"/>
        </authorList>
    </citation>
    <scope>NUCLEOTIDE SEQUENCE [LARGE SCALE GENOMIC DNA]</scope>
</reference>
<dbReference type="InterPro" id="IPR009057">
    <property type="entry name" value="Homeodomain-like_sf"/>
</dbReference>
<dbReference type="InterPro" id="IPR018062">
    <property type="entry name" value="HTH_AraC-typ_CS"/>
</dbReference>
<evidence type="ECO:0000256" key="1">
    <source>
        <dbReference type="ARBA" id="ARBA00023015"/>
    </source>
</evidence>
<dbReference type="SUPFAM" id="SSF46689">
    <property type="entry name" value="Homeodomain-like"/>
    <property type="match status" value="1"/>
</dbReference>
<dbReference type="RefSeq" id="WP_028971798.1">
    <property type="nucleotide sequence ID" value="NZ_CTRP01000002.1"/>
</dbReference>
<protein>
    <submittedName>
        <fullName evidence="5">Transcriptional regulator, AraC family</fullName>
    </submittedName>
</protein>
<evidence type="ECO:0000259" key="4">
    <source>
        <dbReference type="PROSITE" id="PS01124"/>
    </source>
</evidence>
<dbReference type="EMBL" id="CTRP01000002">
    <property type="protein sequence ID" value="CQR70160.1"/>
    <property type="molecule type" value="Genomic_DNA"/>
</dbReference>
<dbReference type="PANTHER" id="PTHR47893:SF1">
    <property type="entry name" value="REGULATORY PROTEIN PCHR"/>
    <property type="match status" value="1"/>
</dbReference>
<keyword evidence="2" id="KW-0238">DNA-binding</keyword>
<dbReference type="InterPro" id="IPR053142">
    <property type="entry name" value="PchR_regulatory_protein"/>
</dbReference>
<dbReference type="PROSITE" id="PS01124">
    <property type="entry name" value="HTH_ARAC_FAMILY_2"/>
    <property type="match status" value="1"/>
</dbReference>
<dbReference type="SMART" id="SM00342">
    <property type="entry name" value="HTH_ARAC"/>
    <property type="match status" value="1"/>
</dbReference>
<dbReference type="GO" id="GO:0043565">
    <property type="term" value="F:sequence-specific DNA binding"/>
    <property type="evidence" value="ECO:0007669"/>
    <property type="project" value="InterPro"/>
</dbReference>
<sequence>MNNKLQISCPDDYYAQMKEIGFISQTSNDLYKFEILKEHGIGEITRCSYRSGLDVSWATLYLKKEFTYAVQMEKKFFFEITYITSGYIEIFDSYTNKSYQINEGEYYVNVAEKCRGQATYPKNIKIGYISFNISEAFLCSQEEKTHLFISEINSLRTFYRACIHPVEANTDIKAIMKKTVNCYYTAGFARRLFFQAIALEIISEWMTHVHFIQSAQKLSTINLSSDDIGLLYQARQELFENMSQPPSIEMLSKNLCLNTHKLKLGFKALFANTPYGYLRDIRLEKARVLLKNTDCSIGNVASQIGYNNSSFVTVFKKKHGITPTQYRKQSKTVLLSPPKL</sequence>
<evidence type="ECO:0000256" key="2">
    <source>
        <dbReference type="ARBA" id="ARBA00023125"/>
    </source>
</evidence>
<feature type="domain" description="HTH araC/xylS-type" evidence="4">
    <location>
        <begin position="232"/>
        <end position="329"/>
    </location>
</feature>
<keyword evidence="3" id="KW-0804">Transcription</keyword>
<gene>
    <name evidence="5" type="ORF">SpAn4DRAFT_4672</name>
</gene>
<dbReference type="Proteomes" id="UP000049855">
    <property type="component" value="Unassembled WGS sequence"/>
</dbReference>
<dbReference type="PROSITE" id="PS00041">
    <property type="entry name" value="HTH_ARAC_FAMILY_1"/>
    <property type="match status" value="1"/>
</dbReference>